<name>A0A841JP16_9BACT</name>
<accession>A0A841JP16</accession>
<proteinExistence type="predicted"/>
<organism evidence="1 2">
    <name type="scientific">Silvibacterium bohemicum</name>
    <dbReference type="NCBI Taxonomy" id="1577686"/>
    <lineage>
        <taxon>Bacteria</taxon>
        <taxon>Pseudomonadati</taxon>
        <taxon>Acidobacteriota</taxon>
        <taxon>Terriglobia</taxon>
        <taxon>Terriglobales</taxon>
        <taxon>Acidobacteriaceae</taxon>
        <taxon>Silvibacterium</taxon>
    </lineage>
</organism>
<evidence type="ECO:0000313" key="2">
    <source>
        <dbReference type="Proteomes" id="UP000538666"/>
    </source>
</evidence>
<gene>
    <name evidence="1" type="ORF">HNQ77_000967</name>
</gene>
<dbReference type="EMBL" id="JACHEK010000002">
    <property type="protein sequence ID" value="MBB6143023.1"/>
    <property type="molecule type" value="Genomic_DNA"/>
</dbReference>
<evidence type="ECO:0008006" key="3">
    <source>
        <dbReference type="Google" id="ProtNLM"/>
    </source>
</evidence>
<comment type="caution">
    <text evidence="1">The sequence shown here is derived from an EMBL/GenBank/DDBJ whole genome shotgun (WGS) entry which is preliminary data.</text>
</comment>
<evidence type="ECO:0000313" key="1">
    <source>
        <dbReference type="EMBL" id="MBB6143023.1"/>
    </source>
</evidence>
<sequence length="58" mass="6754">MNVPSDRFAFDLKEVTLVDSDTVRFLGLCELEGVGLMNCALYIREWISRERNTRKLCE</sequence>
<dbReference type="AlphaFoldDB" id="A0A841JP16"/>
<dbReference type="Proteomes" id="UP000538666">
    <property type="component" value="Unassembled WGS sequence"/>
</dbReference>
<protein>
    <recommendedName>
        <fullName evidence="3">STAS domain-containing protein</fullName>
    </recommendedName>
</protein>
<reference evidence="1 2" key="1">
    <citation type="submission" date="2020-08" db="EMBL/GenBank/DDBJ databases">
        <title>Genomic Encyclopedia of Type Strains, Phase IV (KMG-IV): sequencing the most valuable type-strain genomes for metagenomic binning, comparative biology and taxonomic classification.</title>
        <authorList>
            <person name="Goeker M."/>
        </authorList>
    </citation>
    <scope>NUCLEOTIDE SEQUENCE [LARGE SCALE GENOMIC DNA]</scope>
    <source>
        <strain evidence="1 2">DSM 103733</strain>
    </source>
</reference>
<keyword evidence="2" id="KW-1185">Reference proteome</keyword>